<name>A0AAE1B933_9GAST</name>
<organism evidence="1 2">
    <name type="scientific">Elysia crispata</name>
    <name type="common">lettuce slug</name>
    <dbReference type="NCBI Taxonomy" id="231223"/>
    <lineage>
        <taxon>Eukaryota</taxon>
        <taxon>Metazoa</taxon>
        <taxon>Spiralia</taxon>
        <taxon>Lophotrochozoa</taxon>
        <taxon>Mollusca</taxon>
        <taxon>Gastropoda</taxon>
        <taxon>Heterobranchia</taxon>
        <taxon>Euthyneura</taxon>
        <taxon>Panpulmonata</taxon>
        <taxon>Sacoglossa</taxon>
        <taxon>Placobranchoidea</taxon>
        <taxon>Plakobranchidae</taxon>
        <taxon>Elysia</taxon>
    </lineage>
</organism>
<evidence type="ECO:0000313" key="2">
    <source>
        <dbReference type="Proteomes" id="UP001283361"/>
    </source>
</evidence>
<evidence type="ECO:0000313" key="1">
    <source>
        <dbReference type="EMBL" id="KAK3801815.1"/>
    </source>
</evidence>
<gene>
    <name evidence="1" type="ORF">RRG08_048402</name>
</gene>
<keyword evidence="2" id="KW-1185">Reference proteome</keyword>
<dbReference type="EMBL" id="JAWDGP010000283">
    <property type="protein sequence ID" value="KAK3801815.1"/>
    <property type="molecule type" value="Genomic_DNA"/>
</dbReference>
<protein>
    <submittedName>
        <fullName evidence="1">Uncharacterized protein</fullName>
    </submittedName>
</protein>
<accession>A0AAE1B933</accession>
<proteinExistence type="predicted"/>
<dbReference type="Proteomes" id="UP001283361">
    <property type="component" value="Unassembled WGS sequence"/>
</dbReference>
<comment type="caution">
    <text evidence="1">The sequence shown here is derived from an EMBL/GenBank/DDBJ whole genome shotgun (WGS) entry which is preliminary data.</text>
</comment>
<dbReference type="AlphaFoldDB" id="A0AAE1B933"/>
<reference evidence="1" key="1">
    <citation type="journal article" date="2023" name="G3 (Bethesda)">
        <title>A reference genome for the long-term kleptoplast-retaining sea slug Elysia crispata morphotype clarki.</title>
        <authorList>
            <person name="Eastman K.E."/>
            <person name="Pendleton A.L."/>
            <person name="Shaikh M.A."/>
            <person name="Suttiyut T."/>
            <person name="Ogas R."/>
            <person name="Tomko P."/>
            <person name="Gavelis G."/>
            <person name="Widhalm J.R."/>
            <person name="Wisecaver J.H."/>
        </authorList>
    </citation>
    <scope>NUCLEOTIDE SEQUENCE</scope>
    <source>
        <strain evidence="1">ECLA1</strain>
    </source>
</reference>
<sequence>MIFYIFSLSRAQEPCPTQATRMQMSVKIFFNPLAVDMFNIIFSNLSTRNSGSPSIGWSVRIYFLRRTYACCARAY</sequence>